<dbReference type="AlphaFoldDB" id="A0A1M6QBK0"/>
<feature type="region of interest" description="Disordered" evidence="1">
    <location>
        <begin position="70"/>
        <end position="95"/>
    </location>
</feature>
<reference evidence="3" key="1">
    <citation type="submission" date="2016-11" db="EMBL/GenBank/DDBJ databases">
        <authorList>
            <person name="Varghese N."/>
            <person name="Submissions S."/>
        </authorList>
    </citation>
    <scope>NUCLEOTIDE SEQUENCE [LARGE SCALE GENOMIC DNA]</scope>
    <source>
        <strain evidence="3">UWOS</strain>
    </source>
</reference>
<accession>A0A1M6QBK0</accession>
<gene>
    <name evidence="2" type="ORF">SAMN05720469_10228</name>
</gene>
<dbReference type="EMBL" id="FRAW01000002">
    <property type="protein sequence ID" value="SHK17467.1"/>
    <property type="molecule type" value="Genomic_DNA"/>
</dbReference>
<evidence type="ECO:0000313" key="2">
    <source>
        <dbReference type="EMBL" id="SHK17467.1"/>
    </source>
</evidence>
<proteinExistence type="predicted"/>
<feature type="compositionally biased region" description="Low complexity" evidence="1">
    <location>
        <begin position="83"/>
        <end position="95"/>
    </location>
</feature>
<dbReference type="InterPro" id="IPR027417">
    <property type="entry name" value="P-loop_NTPase"/>
</dbReference>
<dbReference type="Pfam" id="PF13481">
    <property type="entry name" value="AAA_25"/>
    <property type="match status" value="1"/>
</dbReference>
<dbReference type="Proteomes" id="UP000184275">
    <property type="component" value="Unassembled WGS sequence"/>
</dbReference>
<name>A0A1M6QBK0_9BACT</name>
<dbReference type="RefSeq" id="WP_073301992.1">
    <property type="nucleotide sequence ID" value="NZ_JBJEGA010000043.1"/>
</dbReference>
<evidence type="ECO:0000256" key="1">
    <source>
        <dbReference type="SAM" id="MobiDB-lite"/>
    </source>
</evidence>
<keyword evidence="3" id="KW-1185">Reference proteome</keyword>
<sequence>MESPRQIINQFLSNNFSSEDLKGELFRAAEAAEQVGMTYMEATFQLGDHAKEEGLSEEESDAIIRRAYAAEKRSREREPAPQAPQQAASAAQPSTQAMPAIAATGVAQPIIAGSISLEQVLAMGLDAKALELLQNHRIDPEALNIPWPTPDWRMDFLKLLDALFKPDESVEYKMSNTPKAETNTVASILEQSNGIKKTMKALDGPDGALVSINAVKSSSEEDESFRYRYAVVDNPQISLAKQLAYYKALNLPCAALVNTGANSVQAWIKIHAKNRAEYDERVEYLFKTLEEQGFDVENRIPNPAQMVRLPGVLRNGKQQYLIGLNQGAQTFEAWQTWVEFCLDGKPLIELASDNDDAPKKEKLFVDNALQAGEFMLLSAPPKSGKSFALLDLALSLSYGDDWLGHSTHKTDVLLVNFNHSRSTVLGRLFAVAASRGLSASIPEIGFLNLRGQALSPLEMAQCIAKRVKGAKKLELHDYGVIIIDSLSAILHNPKAVRNNIPPEQALLLLAETLIALTGSAVIAAVNPKEFPQLEAHADSLISLSPIDSHPNMFCIRGNFRNFPPSPAQDCSWHYPRFII</sequence>
<dbReference type="Gene3D" id="3.40.50.300">
    <property type="entry name" value="P-loop containing nucleotide triphosphate hydrolases"/>
    <property type="match status" value="1"/>
</dbReference>
<dbReference type="SUPFAM" id="SSF52540">
    <property type="entry name" value="P-loop containing nucleoside triphosphate hydrolases"/>
    <property type="match status" value="1"/>
</dbReference>
<feature type="compositionally biased region" description="Basic and acidic residues" evidence="1">
    <location>
        <begin position="70"/>
        <end position="79"/>
    </location>
</feature>
<organism evidence="2 3">
    <name type="scientific">Fibrobacter intestinalis</name>
    <dbReference type="NCBI Taxonomy" id="28122"/>
    <lineage>
        <taxon>Bacteria</taxon>
        <taxon>Pseudomonadati</taxon>
        <taxon>Fibrobacterota</taxon>
        <taxon>Fibrobacteria</taxon>
        <taxon>Fibrobacterales</taxon>
        <taxon>Fibrobacteraceae</taxon>
        <taxon>Fibrobacter</taxon>
    </lineage>
</organism>
<evidence type="ECO:0000313" key="3">
    <source>
        <dbReference type="Proteomes" id="UP000184275"/>
    </source>
</evidence>
<protein>
    <submittedName>
        <fullName evidence="2">AAA domain-containing protein</fullName>
    </submittedName>
</protein>